<organism evidence="1 2">
    <name type="scientific">Toxocara canis</name>
    <name type="common">Canine roundworm</name>
    <dbReference type="NCBI Taxonomy" id="6265"/>
    <lineage>
        <taxon>Eukaryota</taxon>
        <taxon>Metazoa</taxon>
        <taxon>Ecdysozoa</taxon>
        <taxon>Nematoda</taxon>
        <taxon>Chromadorea</taxon>
        <taxon>Rhabditida</taxon>
        <taxon>Spirurina</taxon>
        <taxon>Ascaridomorpha</taxon>
        <taxon>Ascaridoidea</taxon>
        <taxon>Toxocaridae</taxon>
        <taxon>Toxocara</taxon>
    </lineage>
</organism>
<dbReference type="InterPro" id="IPR023198">
    <property type="entry name" value="PGP-like_dom2"/>
</dbReference>
<comment type="caution">
    <text evidence="1">The sequence shown here is derived from an EMBL/GenBank/DDBJ whole genome shotgun (WGS) entry which is preliminary data.</text>
</comment>
<name>A0A0B2UQQ8_TOXCA</name>
<dbReference type="OMA" id="ELQCRGK"/>
<dbReference type="SFLD" id="SFLDS00003">
    <property type="entry name" value="Haloacid_Dehalogenase"/>
    <property type="match status" value="1"/>
</dbReference>
<dbReference type="PANTHER" id="PTHR18901">
    <property type="entry name" value="2-DEOXYGLUCOSE-6-PHOSPHATE PHOSPHATASE 2"/>
    <property type="match status" value="1"/>
</dbReference>
<dbReference type="Gene3D" id="3.40.50.1000">
    <property type="entry name" value="HAD superfamily/HAD-like"/>
    <property type="match status" value="1"/>
</dbReference>
<gene>
    <name evidence="1" type="primary">HDHD1</name>
    <name evidence="1" type="ORF">Tcan_06955</name>
</gene>
<dbReference type="InterPro" id="IPR006439">
    <property type="entry name" value="HAD-SF_hydro_IA"/>
</dbReference>
<evidence type="ECO:0000313" key="1">
    <source>
        <dbReference type="EMBL" id="KHN73306.1"/>
    </source>
</evidence>
<dbReference type="AlphaFoldDB" id="A0A0B2UQQ8"/>
<dbReference type="SFLD" id="SFLDG01129">
    <property type="entry name" value="C1.5:_HAD__Beta-PGM__Phosphata"/>
    <property type="match status" value="1"/>
</dbReference>
<dbReference type="OrthoDB" id="40579at2759"/>
<evidence type="ECO:0000313" key="2">
    <source>
        <dbReference type="Proteomes" id="UP000031036"/>
    </source>
</evidence>
<protein>
    <submittedName>
        <fullName evidence="1">Pseudouridine-5'-monophosphatase</fullName>
    </submittedName>
</protein>
<dbReference type="Pfam" id="PF00702">
    <property type="entry name" value="Hydrolase"/>
    <property type="match status" value="1"/>
</dbReference>
<proteinExistence type="predicted"/>
<dbReference type="Pfam" id="PF13419">
    <property type="entry name" value="HAD_2"/>
    <property type="match status" value="1"/>
</dbReference>
<dbReference type="InterPro" id="IPR036412">
    <property type="entry name" value="HAD-like_sf"/>
</dbReference>
<dbReference type="STRING" id="6265.A0A0B2UQQ8"/>
<dbReference type="NCBIfam" id="TIGR01509">
    <property type="entry name" value="HAD-SF-IA-v3"/>
    <property type="match status" value="1"/>
</dbReference>
<keyword evidence="2" id="KW-1185">Reference proteome</keyword>
<dbReference type="Gene3D" id="1.10.150.240">
    <property type="entry name" value="Putative phosphatase, domain 2"/>
    <property type="match status" value="2"/>
</dbReference>
<dbReference type="EMBL" id="JPKZ01003126">
    <property type="protein sequence ID" value="KHN73306.1"/>
    <property type="molecule type" value="Genomic_DNA"/>
</dbReference>
<dbReference type="InterPro" id="IPR023214">
    <property type="entry name" value="HAD_sf"/>
</dbReference>
<reference evidence="1 2" key="1">
    <citation type="submission" date="2014-11" db="EMBL/GenBank/DDBJ databases">
        <title>Genetic blueprint of the zoonotic pathogen Toxocara canis.</title>
        <authorList>
            <person name="Zhu X.-Q."/>
            <person name="Korhonen P.K."/>
            <person name="Cai H."/>
            <person name="Young N.D."/>
            <person name="Nejsum P."/>
            <person name="von Samson-Himmelstjerna G."/>
            <person name="Boag P.R."/>
            <person name="Tan P."/>
            <person name="Li Q."/>
            <person name="Min J."/>
            <person name="Yang Y."/>
            <person name="Wang X."/>
            <person name="Fang X."/>
            <person name="Hall R.S."/>
            <person name="Hofmann A."/>
            <person name="Sternberg P.W."/>
            <person name="Jex A.R."/>
            <person name="Gasser R.B."/>
        </authorList>
    </citation>
    <scope>NUCLEOTIDE SEQUENCE [LARGE SCALE GENOMIC DNA]</scope>
    <source>
        <strain evidence="1">PN_DK_2014</strain>
    </source>
</reference>
<dbReference type="InterPro" id="IPR041492">
    <property type="entry name" value="HAD_2"/>
</dbReference>
<dbReference type="PANTHER" id="PTHR18901:SF38">
    <property type="entry name" value="PSEUDOURIDINE-5'-PHOSPHATASE"/>
    <property type="match status" value="1"/>
</dbReference>
<accession>A0A0B2UQQ8</accession>
<dbReference type="Proteomes" id="UP000031036">
    <property type="component" value="Unassembled WGS sequence"/>
</dbReference>
<dbReference type="SUPFAM" id="SSF56784">
    <property type="entry name" value="HAD-like"/>
    <property type="match status" value="2"/>
</dbReference>
<sequence length="337" mass="37846">MLIRLFSRITNLSSKCVIRSVRYASETSTMKETYPPKVTHVIFDLDGLLIDTEPLFVEVNKRVMAKYGKEYTIDLKRLTMGMSQNPGTELLLEKMKETYPPKVTHVIFDLDGLLIDTEPLFVEVNKRVMAKYGKEYTIDLKRLTMGMSQNPGTELLLEKVGLKGKVSVKDYVAEYDALLPELLPGCLMMPGAMRFIRHLAAHNIPRAICTGSPDSECKVKLRNHKELTDLIPFMVRGGDPEIGSGKPAPDCFLVTMKRFDPKPASAANVVVFEDSPNGVRAAVAAGMRTVMIPDPRFSTPPEEIKDRITMVLRNFDEFKPESLGLPPYDSDLNNNKF</sequence>